<organism evidence="2">
    <name type="scientific">hydrothermal vent metagenome</name>
    <dbReference type="NCBI Taxonomy" id="652676"/>
    <lineage>
        <taxon>unclassified sequences</taxon>
        <taxon>metagenomes</taxon>
        <taxon>ecological metagenomes</taxon>
    </lineage>
</organism>
<evidence type="ECO:0000259" key="1">
    <source>
        <dbReference type="Pfam" id="PF07045"/>
    </source>
</evidence>
<dbReference type="Pfam" id="PF07045">
    <property type="entry name" value="DUF1330"/>
    <property type="match status" value="1"/>
</dbReference>
<dbReference type="AlphaFoldDB" id="A0A3B0WG49"/>
<name>A0A3B0WG49_9ZZZZ</name>
<dbReference type="EMBL" id="UOFE01000015">
    <property type="protein sequence ID" value="VAW51323.1"/>
    <property type="molecule type" value="Genomic_DNA"/>
</dbReference>
<evidence type="ECO:0000313" key="2">
    <source>
        <dbReference type="EMBL" id="VAW51323.1"/>
    </source>
</evidence>
<gene>
    <name evidence="2" type="ORF">MNBD_GAMMA05-834</name>
</gene>
<dbReference type="InterPro" id="IPR010753">
    <property type="entry name" value="DUF1330"/>
</dbReference>
<accession>A0A3B0WG49</accession>
<dbReference type="InterPro" id="IPR011008">
    <property type="entry name" value="Dimeric_a/b-barrel"/>
</dbReference>
<sequence>MASPVSSIEGEAYPNMVIHKFNSIKDAEYFYYSKEHQEIINFRKSITAVWAVIVPSYAAEGV</sequence>
<proteinExistence type="predicted"/>
<protein>
    <recommendedName>
        <fullName evidence="1">DUF1330 domain-containing protein</fullName>
    </recommendedName>
</protein>
<dbReference type="Gene3D" id="3.30.70.100">
    <property type="match status" value="1"/>
</dbReference>
<reference evidence="2" key="1">
    <citation type="submission" date="2018-06" db="EMBL/GenBank/DDBJ databases">
        <authorList>
            <person name="Zhirakovskaya E."/>
        </authorList>
    </citation>
    <scope>NUCLEOTIDE SEQUENCE</scope>
</reference>
<feature type="domain" description="DUF1330" evidence="1">
    <location>
        <begin position="6"/>
        <end position="55"/>
    </location>
</feature>
<dbReference type="SUPFAM" id="SSF54909">
    <property type="entry name" value="Dimeric alpha+beta barrel"/>
    <property type="match status" value="1"/>
</dbReference>